<dbReference type="InterPro" id="IPR006311">
    <property type="entry name" value="TAT_signal"/>
</dbReference>
<dbReference type="PROSITE" id="PS51318">
    <property type="entry name" value="TAT"/>
    <property type="match status" value="1"/>
</dbReference>
<sequence length="356" mass="39858">MRKGITRRAFLKKAGTGAALAGLTLIGGMSARAEEPTERERHQLLMQGTVNFKGFKVKEITPNDEFYITSYSDRVPEIDPKAFRLRVGGKVEKPYELSLTEIALRRDKKEFVTLECIGNPIGGDAIGNALWEGVTLKKILGSAVPEKGIVKVAFHAEDGYSDSIPYELALSEDVFLAYRMNGEPLPKQHGYPVRVIVPGIYGMKNVKWISRIELVDRDFKGYWEKRGWSDEAVIPVKSQILMPMAGREIPMEEYVVGGVAFAGRHGISRVQVSTDGQRTWRDAEAKEPLSKWSWVVWRYGWSPLQEGKYTLTVRAFDKAGRIQETPSLFGRVLGTFPDGAKGLHSVTVEVKRRRGA</sequence>
<feature type="domain" description="Oxidoreductase molybdopterin-binding" evidence="2">
    <location>
        <begin position="74"/>
        <end position="223"/>
    </location>
</feature>
<accession>A0A953J7U0</accession>
<dbReference type="GO" id="GO:0006790">
    <property type="term" value="P:sulfur compound metabolic process"/>
    <property type="evidence" value="ECO:0007669"/>
    <property type="project" value="TreeGrafter"/>
</dbReference>
<reference evidence="4" key="1">
    <citation type="journal article" date="2021" name="bioRxiv">
        <title>Unraveling nitrogen, sulfur and carbon metabolic pathways and microbial community transcriptional responses to substrate deprivation and toxicity stresses in a bioreactor mimicking anoxic brackish coastal sediment conditions.</title>
        <authorList>
            <person name="Martins P.D."/>
            <person name="Echeveste M.J."/>
            <person name="Arshad A."/>
            <person name="Kurth J."/>
            <person name="Ouboter H."/>
            <person name="Jetten M.S.M."/>
            <person name="Welte C.U."/>
        </authorList>
    </citation>
    <scope>NUCLEOTIDE SEQUENCE</scope>
    <source>
        <strain evidence="4">MAG_39</strain>
    </source>
</reference>
<gene>
    <name evidence="4" type="ORF">K8I29_01310</name>
</gene>
<feature type="domain" description="Moybdenum cofactor oxidoreductase dimerisation" evidence="3">
    <location>
        <begin position="234"/>
        <end position="325"/>
    </location>
</feature>
<evidence type="ECO:0000256" key="1">
    <source>
        <dbReference type="SAM" id="SignalP"/>
    </source>
</evidence>
<name>A0A953J7U0_9BACT</name>
<dbReference type="GO" id="GO:0020037">
    <property type="term" value="F:heme binding"/>
    <property type="evidence" value="ECO:0007669"/>
    <property type="project" value="TreeGrafter"/>
</dbReference>
<keyword evidence="1" id="KW-0732">Signal</keyword>
<dbReference type="Gene3D" id="3.90.420.10">
    <property type="entry name" value="Oxidoreductase, molybdopterin-binding domain"/>
    <property type="match status" value="1"/>
</dbReference>
<evidence type="ECO:0000259" key="2">
    <source>
        <dbReference type="Pfam" id="PF00174"/>
    </source>
</evidence>
<dbReference type="InterPro" id="IPR000572">
    <property type="entry name" value="OxRdtase_Mopterin-bd_dom"/>
</dbReference>
<dbReference type="Gene3D" id="2.60.40.650">
    <property type="match status" value="1"/>
</dbReference>
<dbReference type="InterPro" id="IPR036374">
    <property type="entry name" value="OxRdtase_Mopterin-bd_sf"/>
</dbReference>
<evidence type="ECO:0000313" key="5">
    <source>
        <dbReference type="Proteomes" id="UP000705867"/>
    </source>
</evidence>
<dbReference type="Pfam" id="PF00174">
    <property type="entry name" value="Oxidored_molyb"/>
    <property type="match status" value="1"/>
</dbReference>
<protein>
    <submittedName>
        <fullName evidence="4">Molybdopterin-dependent oxidoreductase</fullName>
    </submittedName>
</protein>
<reference evidence="4" key="2">
    <citation type="submission" date="2021-08" db="EMBL/GenBank/DDBJ databases">
        <authorList>
            <person name="Dalcin Martins P."/>
        </authorList>
    </citation>
    <scope>NUCLEOTIDE SEQUENCE</scope>
    <source>
        <strain evidence="4">MAG_39</strain>
    </source>
</reference>
<dbReference type="PANTHER" id="PTHR19372">
    <property type="entry name" value="SULFITE REDUCTASE"/>
    <property type="match status" value="1"/>
</dbReference>
<feature type="chain" id="PRO_5037463183" evidence="1">
    <location>
        <begin position="34"/>
        <end position="356"/>
    </location>
</feature>
<dbReference type="GO" id="GO:0008482">
    <property type="term" value="F:sulfite oxidase activity"/>
    <property type="evidence" value="ECO:0007669"/>
    <property type="project" value="TreeGrafter"/>
</dbReference>
<dbReference type="SUPFAM" id="SSF81296">
    <property type="entry name" value="E set domains"/>
    <property type="match status" value="1"/>
</dbReference>
<feature type="signal peptide" evidence="1">
    <location>
        <begin position="1"/>
        <end position="33"/>
    </location>
</feature>
<dbReference type="GO" id="GO:0043546">
    <property type="term" value="F:molybdopterin cofactor binding"/>
    <property type="evidence" value="ECO:0007669"/>
    <property type="project" value="TreeGrafter"/>
</dbReference>
<dbReference type="Pfam" id="PF03404">
    <property type="entry name" value="Mo-co_dimer"/>
    <property type="match status" value="1"/>
</dbReference>
<dbReference type="SUPFAM" id="SSF56524">
    <property type="entry name" value="Oxidoreductase molybdopterin-binding domain"/>
    <property type="match status" value="1"/>
</dbReference>
<proteinExistence type="predicted"/>
<dbReference type="InterPro" id="IPR014756">
    <property type="entry name" value="Ig_E-set"/>
</dbReference>
<dbReference type="GO" id="GO:0030151">
    <property type="term" value="F:molybdenum ion binding"/>
    <property type="evidence" value="ECO:0007669"/>
    <property type="project" value="InterPro"/>
</dbReference>
<dbReference type="PANTHER" id="PTHR19372:SF7">
    <property type="entry name" value="SULFITE OXIDASE, MITOCHONDRIAL"/>
    <property type="match status" value="1"/>
</dbReference>
<dbReference type="InterPro" id="IPR005066">
    <property type="entry name" value="MoCF_OxRdtse_dimer"/>
</dbReference>
<dbReference type="NCBIfam" id="TIGR01409">
    <property type="entry name" value="TAT_signal_seq"/>
    <property type="match status" value="1"/>
</dbReference>
<dbReference type="EMBL" id="JAIOIV010000014">
    <property type="protein sequence ID" value="MBZ0154837.1"/>
    <property type="molecule type" value="Genomic_DNA"/>
</dbReference>
<organism evidence="4 5">
    <name type="scientific">Candidatus Nitrobium versatile</name>
    <dbReference type="NCBI Taxonomy" id="2884831"/>
    <lineage>
        <taxon>Bacteria</taxon>
        <taxon>Pseudomonadati</taxon>
        <taxon>Nitrospirota</taxon>
        <taxon>Nitrospiria</taxon>
        <taxon>Nitrospirales</taxon>
        <taxon>Nitrospiraceae</taxon>
        <taxon>Candidatus Nitrobium</taxon>
    </lineage>
</organism>
<dbReference type="AlphaFoldDB" id="A0A953J7U0"/>
<comment type="caution">
    <text evidence="4">The sequence shown here is derived from an EMBL/GenBank/DDBJ whole genome shotgun (WGS) entry which is preliminary data.</text>
</comment>
<evidence type="ECO:0000259" key="3">
    <source>
        <dbReference type="Pfam" id="PF03404"/>
    </source>
</evidence>
<dbReference type="InterPro" id="IPR019546">
    <property type="entry name" value="TAT_signal_bac_arc"/>
</dbReference>
<evidence type="ECO:0000313" key="4">
    <source>
        <dbReference type="EMBL" id="MBZ0154837.1"/>
    </source>
</evidence>
<dbReference type="Proteomes" id="UP000705867">
    <property type="component" value="Unassembled WGS sequence"/>
</dbReference>